<evidence type="ECO:0000313" key="1">
    <source>
        <dbReference type="EMBL" id="KAJ6327877.1"/>
    </source>
</evidence>
<reference evidence="1" key="2">
    <citation type="journal article" date="2023" name="Int. J. Mol. Sci.">
        <title>De Novo Assembly and Annotation of 11 Diverse Shrub Willow (Salix) Genomes Reveals Novel Gene Organization in Sex-Linked Regions.</title>
        <authorList>
            <person name="Hyden B."/>
            <person name="Feng K."/>
            <person name="Yates T.B."/>
            <person name="Jawdy S."/>
            <person name="Cereghino C."/>
            <person name="Smart L.B."/>
            <person name="Muchero W."/>
        </authorList>
    </citation>
    <scope>NUCLEOTIDE SEQUENCE</scope>
    <source>
        <tissue evidence="1">Shoot tip</tissue>
    </source>
</reference>
<dbReference type="EMBL" id="JAPFFI010000022">
    <property type="protein sequence ID" value="KAJ6327877.1"/>
    <property type="molecule type" value="Genomic_DNA"/>
</dbReference>
<proteinExistence type="predicted"/>
<dbReference type="Proteomes" id="UP001141253">
    <property type="component" value="Chromosome 14"/>
</dbReference>
<evidence type="ECO:0000313" key="2">
    <source>
        <dbReference type="Proteomes" id="UP001141253"/>
    </source>
</evidence>
<organism evidence="1 2">
    <name type="scientific">Salix suchowensis</name>
    <dbReference type="NCBI Taxonomy" id="1278906"/>
    <lineage>
        <taxon>Eukaryota</taxon>
        <taxon>Viridiplantae</taxon>
        <taxon>Streptophyta</taxon>
        <taxon>Embryophyta</taxon>
        <taxon>Tracheophyta</taxon>
        <taxon>Spermatophyta</taxon>
        <taxon>Magnoliopsida</taxon>
        <taxon>eudicotyledons</taxon>
        <taxon>Gunneridae</taxon>
        <taxon>Pentapetalae</taxon>
        <taxon>rosids</taxon>
        <taxon>fabids</taxon>
        <taxon>Malpighiales</taxon>
        <taxon>Salicaceae</taxon>
        <taxon>Saliceae</taxon>
        <taxon>Salix</taxon>
    </lineage>
</organism>
<reference evidence="1" key="1">
    <citation type="submission" date="2022-10" db="EMBL/GenBank/DDBJ databases">
        <authorList>
            <person name="Hyden B.L."/>
            <person name="Feng K."/>
            <person name="Yates T."/>
            <person name="Jawdy S."/>
            <person name="Smart L.B."/>
            <person name="Muchero W."/>
        </authorList>
    </citation>
    <scope>NUCLEOTIDE SEQUENCE</scope>
    <source>
        <tissue evidence="1">Shoot tip</tissue>
    </source>
</reference>
<keyword evidence="2" id="KW-1185">Reference proteome</keyword>
<sequence length="42" mass="4804">MYVPPLLVPSLFSLVVYSSMFKSVAKCLVFGCCYSRTRLFIH</sequence>
<gene>
    <name evidence="1" type="ORF">OIU77_009704</name>
</gene>
<protein>
    <submittedName>
        <fullName evidence="1">Uncharacterized protein</fullName>
    </submittedName>
</protein>
<accession>A0ABQ9A5U2</accession>
<name>A0ABQ9A5U2_9ROSI</name>
<comment type="caution">
    <text evidence="1">The sequence shown here is derived from an EMBL/GenBank/DDBJ whole genome shotgun (WGS) entry which is preliminary data.</text>
</comment>